<proteinExistence type="predicted"/>
<gene>
    <name evidence="1" type="ORF">H0921_16835</name>
</gene>
<organism evidence="1 2">
    <name type="scientific">Thermogemmata fonticola</name>
    <dbReference type="NCBI Taxonomy" id="2755323"/>
    <lineage>
        <taxon>Bacteria</taxon>
        <taxon>Pseudomonadati</taxon>
        <taxon>Planctomycetota</taxon>
        <taxon>Planctomycetia</taxon>
        <taxon>Gemmatales</taxon>
        <taxon>Gemmataceae</taxon>
        <taxon>Thermogemmata</taxon>
    </lineage>
</organism>
<name>A0A7V9ADH1_9BACT</name>
<dbReference type="EMBL" id="JACEFB010000020">
    <property type="protein sequence ID" value="MBA2227827.1"/>
    <property type="molecule type" value="Genomic_DNA"/>
</dbReference>
<dbReference type="Proteomes" id="UP000542342">
    <property type="component" value="Unassembled WGS sequence"/>
</dbReference>
<dbReference type="RefSeq" id="WP_194539692.1">
    <property type="nucleotide sequence ID" value="NZ_JACEFB010000020.1"/>
</dbReference>
<protein>
    <submittedName>
        <fullName evidence="1">Uncharacterized protein</fullName>
    </submittedName>
</protein>
<reference evidence="1 2" key="1">
    <citation type="submission" date="2020-07" db="EMBL/GenBank/DDBJ databases">
        <title>Thermogemmata thermophila gen. nov., sp. nov., a novel moderate thermophilic planctomycete from a Kamchatka hot spring.</title>
        <authorList>
            <person name="Elcheninov A.G."/>
            <person name="Podosokorskaya O.A."/>
            <person name="Kovaleva O.L."/>
            <person name="Novikov A."/>
            <person name="Bonch-Osmolovskaya E.A."/>
            <person name="Toshchakov S.V."/>
            <person name="Kublanov I.V."/>
        </authorList>
    </citation>
    <scope>NUCLEOTIDE SEQUENCE [LARGE SCALE GENOMIC DNA]</scope>
    <source>
        <strain evidence="1 2">2918</strain>
    </source>
</reference>
<sequence length="128" mass="14643">MYHAIGLLTPQSDFSLAEAVRRLQAHLPDHQVILEGPRITVRQQDWSIHIEEEQGEHLREEIEGLVDRLAGVEPDEAERYLASLRRLQIFSEDVDPRMEHFHTYLGVIDVLKSFAGVLLVDPKEPGVL</sequence>
<comment type="caution">
    <text evidence="1">The sequence shown here is derived from an EMBL/GenBank/DDBJ whole genome shotgun (WGS) entry which is preliminary data.</text>
</comment>
<dbReference type="AlphaFoldDB" id="A0A7V9ADH1"/>
<keyword evidence="2" id="KW-1185">Reference proteome</keyword>
<evidence type="ECO:0000313" key="1">
    <source>
        <dbReference type="EMBL" id="MBA2227827.1"/>
    </source>
</evidence>
<accession>A0A7V9ADH1</accession>
<evidence type="ECO:0000313" key="2">
    <source>
        <dbReference type="Proteomes" id="UP000542342"/>
    </source>
</evidence>